<evidence type="ECO:0000313" key="2">
    <source>
        <dbReference type="EMBL" id="CAF4302926.1"/>
    </source>
</evidence>
<dbReference type="Proteomes" id="UP000682733">
    <property type="component" value="Unassembled WGS sequence"/>
</dbReference>
<dbReference type="AlphaFoldDB" id="A0A8S2TWH6"/>
<evidence type="ECO:0000313" key="1">
    <source>
        <dbReference type="EMBL" id="CAF1515565.1"/>
    </source>
</evidence>
<organism evidence="2 3">
    <name type="scientific">Didymodactylos carnosus</name>
    <dbReference type="NCBI Taxonomy" id="1234261"/>
    <lineage>
        <taxon>Eukaryota</taxon>
        <taxon>Metazoa</taxon>
        <taxon>Spiralia</taxon>
        <taxon>Gnathifera</taxon>
        <taxon>Rotifera</taxon>
        <taxon>Eurotatoria</taxon>
        <taxon>Bdelloidea</taxon>
        <taxon>Philodinida</taxon>
        <taxon>Philodinidae</taxon>
        <taxon>Didymodactylos</taxon>
    </lineage>
</organism>
<dbReference type="EMBL" id="CAJNOK010035662">
    <property type="protein sequence ID" value="CAF1515565.1"/>
    <property type="molecule type" value="Genomic_DNA"/>
</dbReference>
<protein>
    <submittedName>
        <fullName evidence="2">Uncharacterized protein</fullName>
    </submittedName>
</protein>
<reference evidence="2" key="1">
    <citation type="submission" date="2021-02" db="EMBL/GenBank/DDBJ databases">
        <authorList>
            <person name="Nowell W R."/>
        </authorList>
    </citation>
    <scope>NUCLEOTIDE SEQUENCE</scope>
</reference>
<proteinExistence type="predicted"/>
<sequence>SIQFHVHDPPPLIGDISGATGMIIMDPGVLDEPFYPFMVYNYSELTIRINKVKPEHYQQCLPCFNSYYFTYENQEWYNKLPGEELLNEVIQTNCKRYEPKEIKVPLTAYLNKKSNSGQLIILIEPTKKAWDECQRGDWQYRQTISAWLQCTRLAVDVYLSSGMDLILTAWVTELMTGASVNQATVSVFDKKQETNQQGLCTIRTLNTENNEGGILVVEKDEDTCMVVNIYHHKSYFNVYVW</sequence>
<feature type="non-terminal residue" evidence="2">
    <location>
        <position position="241"/>
    </location>
</feature>
<dbReference type="Proteomes" id="UP000677228">
    <property type="component" value="Unassembled WGS sequence"/>
</dbReference>
<gene>
    <name evidence="1" type="ORF">OVA965_LOCUS37565</name>
    <name evidence="2" type="ORF">TMI583_LOCUS38653</name>
</gene>
<dbReference type="EMBL" id="CAJOBA010057757">
    <property type="protein sequence ID" value="CAF4302926.1"/>
    <property type="molecule type" value="Genomic_DNA"/>
</dbReference>
<feature type="non-terminal residue" evidence="2">
    <location>
        <position position="1"/>
    </location>
</feature>
<accession>A0A8S2TWH6</accession>
<name>A0A8S2TWH6_9BILA</name>
<comment type="caution">
    <text evidence="2">The sequence shown here is derived from an EMBL/GenBank/DDBJ whole genome shotgun (WGS) entry which is preliminary data.</text>
</comment>
<evidence type="ECO:0000313" key="3">
    <source>
        <dbReference type="Proteomes" id="UP000682733"/>
    </source>
</evidence>